<feature type="transmembrane region" description="Helical" evidence="6">
    <location>
        <begin position="185"/>
        <end position="204"/>
    </location>
</feature>
<proteinExistence type="predicted"/>
<dbReference type="AlphaFoldDB" id="A0A7W0CQ21"/>
<evidence type="ECO:0000256" key="6">
    <source>
        <dbReference type="SAM" id="Phobius"/>
    </source>
</evidence>
<feature type="transmembrane region" description="Helical" evidence="6">
    <location>
        <begin position="155"/>
        <end position="179"/>
    </location>
</feature>
<evidence type="ECO:0000256" key="1">
    <source>
        <dbReference type="ARBA" id="ARBA00004651"/>
    </source>
</evidence>
<accession>A0A7W0CQ21</accession>
<feature type="transmembrane region" description="Helical" evidence="6">
    <location>
        <begin position="367"/>
        <end position="389"/>
    </location>
</feature>
<keyword evidence="2" id="KW-1003">Cell membrane</keyword>
<dbReference type="GO" id="GO:0005886">
    <property type="term" value="C:plasma membrane"/>
    <property type="evidence" value="ECO:0007669"/>
    <property type="project" value="UniProtKB-SubCell"/>
</dbReference>
<feature type="transmembrane region" description="Helical" evidence="6">
    <location>
        <begin position="258"/>
        <end position="284"/>
    </location>
</feature>
<reference evidence="7 8" key="1">
    <citation type="submission" date="2020-07" db="EMBL/GenBank/DDBJ databases">
        <title>Genomic Encyclopedia of Type Strains, Phase IV (KMG-IV): sequencing the most valuable type-strain genomes for metagenomic binning, comparative biology and taxonomic classification.</title>
        <authorList>
            <person name="Goeker M."/>
        </authorList>
    </citation>
    <scope>NUCLEOTIDE SEQUENCE [LARGE SCALE GENOMIC DNA]</scope>
    <source>
        <strain evidence="7 8">DSM 45533</strain>
    </source>
</reference>
<sequence>MTTLAARLRSDLRNPLFLQGYALMANTGITAVLGLGYWMLATRLYSPEAFGEGQALIAAMRLFASLTGLAFVGVLARFIPLAGRRTGELIVRGYMVAGAIGLVAALGFLLTLPIWGPAYSALGGFGPGLFFLAAVLVWTIFTLQDVALTGLRRAVLVPVNSMLYGLVKMGMLVGLAGAMPGDGIFVSWVLPTAMAVIPINWLILRRWAPAARHDGPPPTAREVGRFLAGDFPGALSALLVVFLVPVLVAAWLGDPRLFGYFSVAHSLGCMLCVLTANMAVSLTVESSGRRDELARNVRATLRRTFTLVVPVVLFVLVGAPAMLGFFGAELSAYGTPLLRLMALAVLPGVLIDVHLGTLRATGEAARLAVVQIGQAVLVLGSVAVAFPVWGIAGVGYAIVGSQLLVAALVLPRVLKDQALDIHA</sequence>
<evidence type="ECO:0000256" key="3">
    <source>
        <dbReference type="ARBA" id="ARBA00022692"/>
    </source>
</evidence>
<evidence type="ECO:0000313" key="7">
    <source>
        <dbReference type="EMBL" id="MBA2894995.1"/>
    </source>
</evidence>
<feature type="transmembrane region" description="Helical" evidence="6">
    <location>
        <begin position="60"/>
        <end position="79"/>
    </location>
</feature>
<keyword evidence="4 6" id="KW-1133">Transmembrane helix</keyword>
<evidence type="ECO:0000256" key="2">
    <source>
        <dbReference type="ARBA" id="ARBA00022475"/>
    </source>
</evidence>
<feature type="transmembrane region" description="Helical" evidence="6">
    <location>
        <begin position="337"/>
        <end position="355"/>
    </location>
</feature>
<dbReference type="EMBL" id="JACDUR010000006">
    <property type="protein sequence ID" value="MBA2894995.1"/>
    <property type="molecule type" value="Genomic_DNA"/>
</dbReference>
<dbReference type="InterPro" id="IPR050833">
    <property type="entry name" value="Poly_Biosynth_Transport"/>
</dbReference>
<evidence type="ECO:0000256" key="4">
    <source>
        <dbReference type="ARBA" id="ARBA00022989"/>
    </source>
</evidence>
<feature type="transmembrane region" description="Helical" evidence="6">
    <location>
        <begin position="305"/>
        <end position="325"/>
    </location>
</feature>
<protein>
    <submittedName>
        <fullName evidence="7">O-antigen/teichoic acid export membrane protein</fullName>
    </submittedName>
</protein>
<organism evidence="7 8">
    <name type="scientific">Nonomuraea soli</name>
    <dbReference type="NCBI Taxonomy" id="1032476"/>
    <lineage>
        <taxon>Bacteria</taxon>
        <taxon>Bacillati</taxon>
        <taxon>Actinomycetota</taxon>
        <taxon>Actinomycetes</taxon>
        <taxon>Streptosporangiales</taxon>
        <taxon>Streptosporangiaceae</taxon>
        <taxon>Nonomuraea</taxon>
    </lineage>
</organism>
<gene>
    <name evidence="7" type="ORF">HNR30_006367</name>
</gene>
<dbReference type="PANTHER" id="PTHR30250">
    <property type="entry name" value="PST FAMILY PREDICTED COLANIC ACID TRANSPORTER"/>
    <property type="match status" value="1"/>
</dbReference>
<dbReference type="PANTHER" id="PTHR30250:SF26">
    <property type="entry name" value="PSMA PROTEIN"/>
    <property type="match status" value="1"/>
</dbReference>
<comment type="subcellular location">
    <subcellularLocation>
        <location evidence="1">Cell membrane</location>
        <topology evidence="1">Multi-pass membrane protein</topology>
    </subcellularLocation>
</comment>
<evidence type="ECO:0000313" key="8">
    <source>
        <dbReference type="Proteomes" id="UP000530928"/>
    </source>
</evidence>
<dbReference type="Proteomes" id="UP000530928">
    <property type="component" value="Unassembled WGS sequence"/>
</dbReference>
<keyword evidence="8" id="KW-1185">Reference proteome</keyword>
<name>A0A7W0CQ21_9ACTN</name>
<feature type="transmembrane region" description="Helical" evidence="6">
    <location>
        <begin position="21"/>
        <end position="40"/>
    </location>
</feature>
<feature type="transmembrane region" description="Helical" evidence="6">
    <location>
        <begin position="121"/>
        <end position="143"/>
    </location>
</feature>
<keyword evidence="5 6" id="KW-0472">Membrane</keyword>
<evidence type="ECO:0000256" key="5">
    <source>
        <dbReference type="ARBA" id="ARBA00023136"/>
    </source>
</evidence>
<comment type="caution">
    <text evidence="7">The sequence shown here is derived from an EMBL/GenBank/DDBJ whole genome shotgun (WGS) entry which is preliminary data.</text>
</comment>
<feature type="transmembrane region" description="Helical" evidence="6">
    <location>
        <begin position="231"/>
        <end position="252"/>
    </location>
</feature>
<dbReference type="RefSeq" id="WP_181613696.1">
    <property type="nucleotide sequence ID" value="NZ_BAABAM010000004.1"/>
</dbReference>
<keyword evidence="3 6" id="KW-0812">Transmembrane</keyword>
<feature type="transmembrane region" description="Helical" evidence="6">
    <location>
        <begin position="91"/>
        <end position="115"/>
    </location>
</feature>